<gene>
    <name evidence="8" type="primary">cheR</name>
    <name evidence="8" type="ORF">MAGMO_3315</name>
</gene>
<dbReference type="Gene3D" id="3.40.50.150">
    <property type="entry name" value="Vaccinia Virus protein VP39"/>
    <property type="match status" value="1"/>
</dbReference>
<organism evidence="8">
    <name type="scientific">Magnetococcus massalia (strain MO-1)</name>
    <dbReference type="NCBI Taxonomy" id="451514"/>
    <lineage>
        <taxon>Bacteria</taxon>
        <taxon>Pseudomonadati</taxon>
        <taxon>Pseudomonadota</taxon>
        <taxon>Magnetococcia</taxon>
        <taxon>Magnetococcales</taxon>
        <taxon>Magnetococcaceae</taxon>
        <taxon>Magnetococcus</taxon>
    </lineage>
</organism>
<evidence type="ECO:0000313" key="8">
    <source>
        <dbReference type="EMBL" id="CRH07452.1"/>
    </source>
</evidence>
<dbReference type="InterPro" id="IPR036804">
    <property type="entry name" value="CheR_N_sf"/>
</dbReference>
<reference evidence="8" key="1">
    <citation type="submission" date="2015-04" db="EMBL/GenBank/DDBJ databases">
        <authorList>
            <person name="Syromyatnikov M.Y."/>
            <person name="Popov V.N."/>
        </authorList>
    </citation>
    <scope>NUCLEOTIDE SEQUENCE</scope>
    <source>
        <strain evidence="8">MO-1</strain>
    </source>
</reference>
<dbReference type="GO" id="GO:0008983">
    <property type="term" value="F:protein-glutamate O-methyltransferase activity"/>
    <property type="evidence" value="ECO:0007669"/>
    <property type="project" value="UniProtKB-EC"/>
</dbReference>
<sequence length="316" mass="34475">MAITPEEFKSLCQFIHEHSGILIGAGKEYLVENRLTVLMVQNGCESFTQLHEKLVKDTGPLRSKVIDAMTTNETLWFRDTSFFTALSDFIVPELIKKAKTAPKVRIWSAAASTGQEAYSVAMLLDQGLQKAGAGAPPLDKFSIMATDISPSSLFIAKAGRYSQLAISRGMKQNFLERYFEKKGMAYEVAPQIKNLVEFKQFNLKDPFTGMGPFDFVLCRNVLIYFSDELKRDIYAKIHSSMAPTGFLAIGASESPRGYTNNFEQVMMGGAAMFKPTRGGGAAPTRGGGVTPTAGRPAAAPSGAAAARPFSSRLQQR</sequence>
<dbReference type="SUPFAM" id="SSF47757">
    <property type="entry name" value="Chemotaxis receptor methyltransferase CheR, N-terminal domain"/>
    <property type="match status" value="1"/>
</dbReference>
<accession>A0A1S7LKF8</accession>
<dbReference type="SUPFAM" id="SSF53335">
    <property type="entry name" value="S-adenosyl-L-methionine-dependent methyltransferases"/>
    <property type="match status" value="1"/>
</dbReference>
<proteinExistence type="predicted"/>
<dbReference type="Pfam" id="PF03705">
    <property type="entry name" value="CheR_N"/>
    <property type="match status" value="1"/>
</dbReference>
<dbReference type="EMBL" id="LO017727">
    <property type="protein sequence ID" value="CRH07452.1"/>
    <property type="molecule type" value="Genomic_DNA"/>
</dbReference>
<dbReference type="InterPro" id="IPR029063">
    <property type="entry name" value="SAM-dependent_MTases_sf"/>
</dbReference>
<evidence type="ECO:0000256" key="5">
    <source>
        <dbReference type="ARBA" id="ARBA00022691"/>
    </source>
</evidence>
<dbReference type="AlphaFoldDB" id="A0A1S7LKF8"/>
<keyword evidence="3 8" id="KW-0489">Methyltransferase</keyword>
<evidence type="ECO:0000256" key="1">
    <source>
        <dbReference type="ARBA" id="ARBA00001541"/>
    </source>
</evidence>
<dbReference type="GO" id="GO:0032259">
    <property type="term" value="P:methylation"/>
    <property type="evidence" value="ECO:0007669"/>
    <property type="project" value="UniProtKB-KW"/>
</dbReference>
<dbReference type="PANTHER" id="PTHR24422">
    <property type="entry name" value="CHEMOTAXIS PROTEIN METHYLTRANSFERASE"/>
    <property type="match status" value="1"/>
</dbReference>
<dbReference type="InterPro" id="IPR022641">
    <property type="entry name" value="CheR_N"/>
</dbReference>
<protein>
    <recommendedName>
        <fullName evidence="2">protein-glutamate O-methyltransferase</fullName>
        <ecNumber evidence="2">2.1.1.80</ecNumber>
    </recommendedName>
</protein>
<comment type="catalytic activity">
    <reaction evidence="1">
        <text>L-glutamyl-[protein] + S-adenosyl-L-methionine = [protein]-L-glutamate 5-O-methyl ester + S-adenosyl-L-homocysteine</text>
        <dbReference type="Rhea" id="RHEA:24452"/>
        <dbReference type="Rhea" id="RHEA-COMP:10208"/>
        <dbReference type="Rhea" id="RHEA-COMP:10311"/>
        <dbReference type="ChEBI" id="CHEBI:29973"/>
        <dbReference type="ChEBI" id="CHEBI:57856"/>
        <dbReference type="ChEBI" id="CHEBI:59789"/>
        <dbReference type="ChEBI" id="CHEBI:82795"/>
        <dbReference type="EC" id="2.1.1.80"/>
    </reaction>
</comment>
<dbReference type="PANTHER" id="PTHR24422:SF21">
    <property type="entry name" value="CHEMOTAXIS PROTEIN METHYLTRANSFERASE 1"/>
    <property type="match status" value="1"/>
</dbReference>
<feature type="compositionally biased region" description="Low complexity" evidence="6">
    <location>
        <begin position="290"/>
        <end position="308"/>
    </location>
</feature>
<feature type="region of interest" description="Disordered" evidence="6">
    <location>
        <begin position="276"/>
        <end position="316"/>
    </location>
</feature>
<evidence type="ECO:0000256" key="6">
    <source>
        <dbReference type="SAM" id="MobiDB-lite"/>
    </source>
</evidence>
<keyword evidence="4 8" id="KW-0808">Transferase</keyword>
<feature type="domain" description="CheR-type methyltransferase" evidence="7">
    <location>
        <begin position="1"/>
        <end position="278"/>
    </location>
</feature>
<keyword evidence="5" id="KW-0949">S-adenosyl-L-methionine</keyword>
<evidence type="ECO:0000256" key="4">
    <source>
        <dbReference type="ARBA" id="ARBA00022679"/>
    </source>
</evidence>
<evidence type="ECO:0000256" key="2">
    <source>
        <dbReference type="ARBA" id="ARBA00012534"/>
    </source>
</evidence>
<dbReference type="InterPro" id="IPR022642">
    <property type="entry name" value="CheR_C"/>
</dbReference>
<feature type="compositionally biased region" description="Gly residues" evidence="6">
    <location>
        <begin position="277"/>
        <end position="289"/>
    </location>
</feature>
<name>A0A1S7LKF8_MAGMO</name>
<dbReference type="InterPro" id="IPR000780">
    <property type="entry name" value="CheR_MeTrfase"/>
</dbReference>
<dbReference type="PROSITE" id="PS50123">
    <property type="entry name" value="CHER"/>
    <property type="match status" value="1"/>
</dbReference>
<evidence type="ECO:0000256" key="3">
    <source>
        <dbReference type="ARBA" id="ARBA00022603"/>
    </source>
</evidence>
<dbReference type="SMART" id="SM00138">
    <property type="entry name" value="MeTrc"/>
    <property type="match status" value="1"/>
</dbReference>
<dbReference type="PRINTS" id="PR00996">
    <property type="entry name" value="CHERMTFRASE"/>
</dbReference>
<dbReference type="Gene3D" id="1.10.155.10">
    <property type="entry name" value="Chemotaxis receptor methyltransferase CheR, N-terminal domain"/>
    <property type="match status" value="1"/>
</dbReference>
<dbReference type="InterPro" id="IPR050903">
    <property type="entry name" value="Bact_Chemotaxis_MeTrfase"/>
</dbReference>
<dbReference type="Pfam" id="PF01739">
    <property type="entry name" value="CheR"/>
    <property type="match status" value="1"/>
</dbReference>
<dbReference type="EC" id="2.1.1.80" evidence="2"/>
<evidence type="ECO:0000259" key="7">
    <source>
        <dbReference type="PROSITE" id="PS50123"/>
    </source>
</evidence>